<protein>
    <submittedName>
        <fullName evidence="3">Uncharacterized protein</fullName>
    </submittedName>
</protein>
<keyword evidence="2" id="KW-1133">Transmembrane helix</keyword>
<comment type="caution">
    <text evidence="3">The sequence shown here is derived from an EMBL/GenBank/DDBJ whole genome shotgun (WGS) entry which is preliminary data.</text>
</comment>
<feature type="transmembrane region" description="Helical" evidence="2">
    <location>
        <begin position="209"/>
        <end position="229"/>
    </location>
</feature>
<keyword evidence="2" id="KW-0472">Membrane</keyword>
<gene>
    <name evidence="3" type="ORF">VA599_13835</name>
</gene>
<sequence length="385" mass="42656">MLGSNLRSSHEFLRGAVSAVKRFRISADAADVEELLVKFYSALESVTVAATSNDDFLDGDIVSEVNSKSEEVMYLVNQSFHSKLSRSELREIVLKINKLLDDIIDLLRASVFNELLIKAEEKKKQLDIDQCIKTAESYLSMVQADREKVLLKVGELDTGVAKFEELNKSYEDSSSKAKDIVLQAEQALQGASRVGLAGAFNSRAIVSQVVAIIWVLALILSLGGGVWWGHSQVNELETLILNKVNYDLFILKAVMAVLSFAAPVWMAWLATKQLTERFRISEDYAYKAAVSMAYQGYKQLASDIGEEHVGKLFDKTLDTIGQHPLRHLSGKIYGSPWHEALDTPVAMEAVKALPKLIGDLKDKSLNKKSGESKKDEGEAEGKKEK</sequence>
<feature type="transmembrane region" description="Helical" evidence="2">
    <location>
        <begin position="249"/>
        <end position="270"/>
    </location>
</feature>
<organism evidence="3 4">
    <name type="scientific">Chromobacterium indicum</name>
    <dbReference type="NCBI Taxonomy" id="3110228"/>
    <lineage>
        <taxon>Bacteria</taxon>
        <taxon>Pseudomonadati</taxon>
        <taxon>Pseudomonadota</taxon>
        <taxon>Betaproteobacteria</taxon>
        <taxon>Neisseriales</taxon>
        <taxon>Chromobacteriaceae</taxon>
        <taxon>Chromobacterium</taxon>
    </lineage>
</organism>
<accession>A0ABV0CLA7</accession>
<dbReference type="Proteomes" id="UP001405405">
    <property type="component" value="Unassembled WGS sequence"/>
</dbReference>
<evidence type="ECO:0000256" key="2">
    <source>
        <dbReference type="SAM" id="Phobius"/>
    </source>
</evidence>
<feature type="region of interest" description="Disordered" evidence="1">
    <location>
        <begin position="363"/>
        <end position="385"/>
    </location>
</feature>
<keyword evidence="2" id="KW-0812">Transmembrane</keyword>
<name>A0ABV0CLA7_9NEIS</name>
<keyword evidence="4" id="KW-1185">Reference proteome</keyword>
<dbReference type="RefSeq" id="WP_346789079.1">
    <property type="nucleotide sequence ID" value="NZ_JAYFSJ010000009.1"/>
</dbReference>
<evidence type="ECO:0000313" key="4">
    <source>
        <dbReference type="Proteomes" id="UP001405405"/>
    </source>
</evidence>
<evidence type="ECO:0000313" key="3">
    <source>
        <dbReference type="EMBL" id="MEN7431837.1"/>
    </source>
</evidence>
<proteinExistence type="predicted"/>
<evidence type="ECO:0000256" key="1">
    <source>
        <dbReference type="SAM" id="MobiDB-lite"/>
    </source>
</evidence>
<reference evidence="3 4" key="1">
    <citation type="submission" date="2023-12" db="EMBL/GenBank/DDBJ databases">
        <title>Chromobacterium sp. strain TRC.1.1.SA producing antimicrobial pigment.</title>
        <authorList>
            <person name="Verma N."/>
            <person name="Choksket S."/>
            <person name="Pinnaka A.K."/>
            <person name="Korpole S."/>
        </authorList>
    </citation>
    <scope>NUCLEOTIDE SEQUENCE [LARGE SCALE GENOMIC DNA]</scope>
    <source>
        <strain evidence="3 4">TRC1.1.SA</strain>
    </source>
</reference>
<dbReference type="EMBL" id="JAYFSJ010000009">
    <property type="protein sequence ID" value="MEN7431837.1"/>
    <property type="molecule type" value="Genomic_DNA"/>
</dbReference>